<dbReference type="Gene3D" id="1.10.510.10">
    <property type="entry name" value="Transferase(Phosphotransferase) domain 1"/>
    <property type="match status" value="1"/>
</dbReference>
<evidence type="ECO:0000256" key="3">
    <source>
        <dbReference type="ARBA" id="ARBA00022527"/>
    </source>
</evidence>
<gene>
    <name evidence="13" type="ORF">AOQ84DRAFT_299901</name>
</gene>
<dbReference type="OrthoDB" id="4062651at2759"/>
<keyword evidence="7" id="KW-0067">ATP-binding</keyword>
<evidence type="ECO:0000256" key="9">
    <source>
        <dbReference type="ARBA" id="ARBA00030237"/>
    </source>
</evidence>
<dbReference type="InterPro" id="IPR045269">
    <property type="entry name" value="Atg1-like"/>
</dbReference>
<reference evidence="13 14" key="1">
    <citation type="journal article" date="2016" name="Nat. Commun.">
        <title>Ectomycorrhizal ecology is imprinted in the genome of the dominant symbiotic fungus Cenococcum geophilum.</title>
        <authorList>
            <consortium name="DOE Joint Genome Institute"/>
            <person name="Peter M."/>
            <person name="Kohler A."/>
            <person name="Ohm R.A."/>
            <person name="Kuo A."/>
            <person name="Krutzmann J."/>
            <person name="Morin E."/>
            <person name="Arend M."/>
            <person name="Barry K.W."/>
            <person name="Binder M."/>
            <person name="Choi C."/>
            <person name="Clum A."/>
            <person name="Copeland A."/>
            <person name="Grisel N."/>
            <person name="Haridas S."/>
            <person name="Kipfer T."/>
            <person name="LaButti K."/>
            <person name="Lindquist E."/>
            <person name="Lipzen A."/>
            <person name="Maire R."/>
            <person name="Meier B."/>
            <person name="Mihaltcheva S."/>
            <person name="Molinier V."/>
            <person name="Murat C."/>
            <person name="Poggeler S."/>
            <person name="Quandt C.A."/>
            <person name="Sperisen C."/>
            <person name="Tritt A."/>
            <person name="Tisserant E."/>
            <person name="Crous P.W."/>
            <person name="Henrissat B."/>
            <person name="Nehls U."/>
            <person name="Egli S."/>
            <person name="Spatafora J.W."/>
            <person name="Grigoriev I.V."/>
            <person name="Martin F.M."/>
        </authorList>
    </citation>
    <scope>NUCLEOTIDE SEQUENCE [LARGE SCALE GENOMIC DNA]</scope>
    <source>
        <strain evidence="13 14">CBS 207.34</strain>
    </source>
</reference>
<dbReference type="GO" id="GO:0005524">
    <property type="term" value="F:ATP binding"/>
    <property type="evidence" value="ECO:0007669"/>
    <property type="project" value="UniProtKB-KW"/>
</dbReference>
<dbReference type="GO" id="GO:0004674">
    <property type="term" value="F:protein serine/threonine kinase activity"/>
    <property type="evidence" value="ECO:0007669"/>
    <property type="project" value="UniProtKB-KW"/>
</dbReference>
<feature type="domain" description="Protein kinase" evidence="12">
    <location>
        <begin position="19"/>
        <end position="230"/>
    </location>
</feature>
<accession>A0A8E2EU36</accession>
<keyword evidence="5" id="KW-0547">Nucleotide-binding</keyword>
<keyword evidence="8" id="KW-0072">Autophagy</keyword>
<keyword evidence="3" id="KW-0723">Serine/threonine-protein kinase</keyword>
<dbReference type="GO" id="GO:0034727">
    <property type="term" value="P:piecemeal microautophagy of the nucleus"/>
    <property type="evidence" value="ECO:0007669"/>
    <property type="project" value="TreeGrafter"/>
</dbReference>
<dbReference type="GO" id="GO:0005776">
    <property type="term" value="C:autophagosome"/>
    <property type="evidence" value="ECO:0007669"/>
    <property type="project" value="TreeGrafter"/>
</dbReference>
<evidence type="ECO:0000256" key="4">
    <source>
        <dbReference type="ARBA" id="ARBA00022679"/>
    </source>
</evidence>
<dbReference type="GO" id="GO:0042594">
    <property type="term" value="P:response to starvation"/>
    <property type="evidence" value="ECO:0007669"/>
    <property type="project" value="TreeGrafter"/>
</dbReference>
<dbReference type="GO" id="GO:0005829">
    <property type="term" value="C:cytosol"/>
    <property type="evidence" value="ECO:0007669"/>
    <property type="project" value="TreeGrafter"/>
</dbReference>
<name>A0A8E2EU36_9PEZI</name>
<dbReference type="GO" id="GO:0000045">
    <property type="term" value="P:autophagosome assembly"/>
    <property type="evidence" value="ECO:0007669"/>
    <property type="project" value="TreeGrafter"/>
</dbReference>
<evidence type="ECO:0000256" key="8">
    <source>
        <dbReference type="ARBA" id="ARBA00023006"/>
    </source>
</evidence>
<dbReference type="Pfam" id="PF00069">
    <property type="entry name" value="Pkinase"/>
    <property type="match status" value="1"/>
</dbReference>
<dbReference type="GO" id="GO:0010506">
    <property type="term" value="P:regulation of autophagy"/>
    <property type="evidence" value="ECO:0007669"/>
    <property type="project" value="InterPro"/>
</dbReference>
<dbReference type="EMBL" id="KV750407">
    <property type="protein sequence ID" value="OCL04927.1"/>
    <property type="molecule type" value="Genomic_DNA"/>
</dbReference>
<evidence type="ECO:0000259" key="12">
    <source>
        <dbReference type="PROSITE" id="PS50011"/>
    </source>
</evidence>
<dbReference type="GO" id="GO:0034045">
    <property type="term" value="C:phagophore assembly site membrane"/>
    <property type="evidence" value="ECO:0007669"/>
    <property type="project" value="UniProtKB-SubCell"/>
</dbReference>
<protein>
    <recommendedName>
        <fullName evidence="2">non-specific serine/threonine protein kinase</fullName>
        <ecNumber evidence="2">2.7.11.1</ecNumber>
    </recommendedName>
    <alternativeName>
        <fullName evidence="9">Autophagy-related protein 1</fullName>
    </alternativeName>
</protein>
<evidence type="ECO:0000313" key="14">
    <source>
        <dbReference type="Proteomes" id="UP000250140"/>
    </source>
</evidence>
<dbReference type="PANTHER" id="PTHR24348">
    <property type="entry name" value="SERINE/THREONINE-PROTEIN KINASE UNC-51-RELATED"/>
    <property type="match status" value="1"/>
</dbReference>
<feature type="non-terminal residue" evidence="13">
    <location>
        <position position="230"/>
    </location>
</feature>
<dbReference type="InterPro" id="IPR000719">
    <property type="entry name" value="Prot_kinase_dom"/>
</dbReference>
<evidence type="ECO:0000256" key="7">
    <source>
        <dbReference type="ARBA" id="ARBA00022840"/>
    </source>
</evidence>
<keyword evidence="4" id="KW-0808">Transferase</keyword>
<dbReference type="SUPFAM" id="SSF56112">
    <property type="entry name" value="Protein kinase-like (PK-like)"/>
    <property type="match status" value="1"/>
</dbReference>
<dbReference type="GO" id="GO:0061709">
    <property type="term" value="P:reticulophagy"/>
    <property type="evidence" value="ECO:0007669"/>
    <property type="project" value="TreeGrafter"/>
</dbReference>
<proteinExistence type="predicted"/>
<dbReference type="CDD" id="cd00180">
    <property type="entry name" value="PKc"/>
    <property type="match status" value="1"/>
</dbReference>
<dbReference type="PROSITE" id="PS00108">
    <property type="entry name" value="PROTEIN_KINASE_ST"/>
    <property type="match status" value="1"/>
</dbReference>
<dbReference type="Proteomes" id="UP000250140">
    <property type="component" value="Unassembled WGS sequence"/>
</dbReference>
<dbReference type="EC" id="2.7.11.1" evidence="2"/>
<sequence length="230" mass="26291">MPDENVTHEVYANKSEIPFVHLENLGYGRFGVVDKVERSYSKDNEVYARKTIRTSYYNSQKQMEKIMAEIKIVRKLQHPHIVNVVATYQANREFGIIMQPVADMDLGEYLAETDSLPEGAPSNLEWLARCNRLKRWMRCLVQAMEYIHGERIRHKDLKPANILVQGENIHITDFGVAKDLMDEATTASLGTLGERGTPMYCAPELYSEGQRRGRATDMFSLGCITLEMVT</sequence>
<keyword evidence="14" id="KW-1185">Reference proteome</keyword>
<dbReference type="AlphaFoldDB" id="A0A8E2EU36"/>
<evidence type="ECO:0000256" key="11">
    <source>
        <dbReference type="ARBA" id="ARBA00048679"/>
    </source>
</evidence>
<keyword evidence="6 13" id="KW-0418">Kinase</keyword>
<dbReference type="GO" id="GO:0000422">
    <property type="term" value="P:autophagy of mitochondrion"/>
    <property type="evidence" value="ECO:0007669"/>
    <property type="project" value="TreeGrafter"/>
</dbReference>
<evidence type="ECO:0000313" key="13">
    <source>
        <dbReference type="EMBL" id="OCL04927.1"/>
    </source>
</evidence>
<evidence type="ECO:0000256" key="6">
    <source>
        <dbReference type="ARBA" id="ARBA00022777"/>
    </source>
</evidence>
<organism evidence="13 14">
    <name type="scientific">Glonium stellatum</name>
    <dbReference type="NCBI Taxonomy" id="574774"/>
    <lineage>
        <taxon>Eukaryota</taxon>
        <taxon>Fungi</taxon>
        <taxon>Dikarya</taxon>
        <taxon>Ascomycota</taxon>
        <taxon>Pezizomycotina</taxon>
        <taxon>Dothideomycetes</taxon>
        <taxon>Pleosporomycetidae</taxon>
        <taxon>Gloniales</taxon>
        <taxon>Gloniaceae</taxon>
        <taxon>Glonium</taxon>
    </lineage>
</organism>
<evidence type="ECO:0000256" key="1">
    <source>
        <dbReference type="ARBA" id="ARBA00004623"/>
    </source>
</evidence>
<comment type="catalytic activity">
    <reaction evidence="10">
        <text>L-threonyl-[protein] + ATP = O-phospho-L-threonyl-[protein] + ADP + H(+)</text>
        <dbReference type="Rhea" id="RHEA:46608"/>
        <dbReference type="Rhea" id="RHEA-COMP:11060"/>
        <dbReference type="Rhea" id="RHEA-COMP:11605"/>
        <dbReference type="ChEBI" id="CHEBI:15378"/>
        <dbReference type="ChEBI" id="CHEBI:30013"/>
        <dbReference type="ChEBI" id="CHEBI:30616"/>
        <dbReference type="ChEBI" id="CHEBI:61977"/>
        <dbReference type="ChEBI" id="CHEBI:456216"/>
        <dbReference type="EC" id="2.7.11.1"/>
    </reaction>
</comment>
<comment type="catalytic activity">
    <reaction evidence="11">
        <text>L-seryl-[protein] + ATP = O-phospho-L-seryl-[protein] + ADP + H(+)</text>
        <dbReference type="Rhea" id="RHEA:17989"/>
        <dbReference type="Rhea" id="RHEA-COMP:9863"/>
        <dbReference type="Rhea" id="RHEA-COMP:11604"/>
        <dbReference type="ChEBI" id="CHEBI:15378"/>
        <dbReference type="ChEBI" id="CHEBI:29999"/>
        <dbReference type="ChEBI" id="CHEBI:30616"/>
        <dbReference type="ChEBI" id="CHEBI:83421"/>
        <dbReference type="ChEBI" id="CHEBI:456216"/>
        <dbReference type="EC" id="2.7.11.1"/>
    </reaction>
</comment>
<dbReference type="PANTHER" id="PTHR24348:SF22">
    <property type="entry name" value="NON-SPECIFIC SERINE_THREONINE PROTEIN KINASE"/>
    <property type="match status" value="1"/>
</dbReference>
<dbReference type="PROSITE" id="PS50011">
    <property type="entry name" value="PROTEIN_KINASE_DOM"/>
    <property type="match status" value="1"/>
</dbReference>
<evidence type="ECO:0000256" key="10">
    <source>
        <dbReference type="ARBA" id="ARBA00047899"/>
    </source>
</evidence>
<dbReference type="PIRSF" id="PIRSF000654">
    <property type="entry name" value="Integrin-linked_kinase"/>
    <property type="match status" value="1"/>
</dbReference>
<dbReference type="InterPro" id="IPR011009">
    <property type="entry name" value="Kinase-like_dom_sf"/>
</dbReference>
<comment type="subcellular location">
    <subcellularLocation>
        <location evidence="1">Preautophagosomal structure membrane</location>
        <topology evidence="1">Peripheral membrane protein</topology>
    </subcellularLocation>
</comment>
<dbReference type="SMART" id="SM00220">
    <property type="entry name" value="S_TKc"/>
    <property type="match status" value="1"/>
</dbReference>
<evidence type="ECO:0000256" key="2">
    <source>
        <dbReference type="ARBA" id="ARBA00012513"/>
    </source>
</evidence>
<dbReference type="InterPro" id="IPR008271">
    <property type="entry name" value="Ser/Thr_kinase_AS"/>
</dbReference>
<evidence type="ECO:0000256" key="5">
    <source>
        <dbReference type="ARBA" id="ARBA00022741"/>
    </source>
</evidence>